<keyword evidence="2" id="KW-0808">Transferase</keyword>
<dbReference type="EMBL" id="ALQA01000026">
    <property type="protein sequence ID" value="EJZ08992.1"/>
    <property type="molecule type" value="Genomic_DNA"/>
</dbReference>
<proteinExistence type="inferred from homology"/>
<keyword evidence="6" id="KW-1185">Reference proteome</keyword>
<evidence type="ECO:0000313" key="6">
    <source>
        <dbReference type="Proteomes" id="UP000006072"/>
    </source>
</evidence>
<organism evidence="5 6">
    <name type="scientific">Mycolicibacterium vaccae ATCC 25954</name>
    <dbReference type="NCBI Taxonomy" id="1194972"/>
    <lineage>
        <taxon>Bacteria</taxon>
        <taxon>Bacillati</taxon>
        <taxon>Actinomycetota</taxon>
        <taxon>Actinomycetes</taxon>
        <taxon>Mycobacteriales</taxon>
        <taxon>Mycobacteriaceae</taxon>
        <taxon>Mycolicibacterium</taxon>
    </lineage>
</organism>
<dbReference type="PRINTS" id="PR01210">
    <property type="entry name" value="GGTRANSPTASE"/>
</dbReference>
<comment type="similarity">
    <text evidence="1">Belongs to the gamma-glutamyltransferase family.</text>
</comment>
<dbReference type="PATRIC" id="fig|1194972.3.peg.2776"/>
<dbReference type="Gene3D" id="1.10.246.130">
    <property type="match status" value="1"/>
</dbReference>
<dbReference type="PANTHER" id="PTHR43199">
    <property type="entry name" value="GLUTATHIONE HYDROLASE"/>
    <property type="match status" value="1"/>
</dbReference>
<dbReference type="Gene3D" id="3.60.20.40">
    <property type="match status" value="1"/>
</dbReference>
<dbReference type="InterPro" id="IPR051792">
    <property type="entry name" value="GGT_bact"/>
</dbReference>
<dbReference type="InterPro" id="IPR029055">
    <property type="entry name" value="Ntn_hydrolases_N"/>
</dbReference>
<sequence length="523" mass="54867">MRGCVSTPHQLSSEAALDVLVRGGNAVDAAVVAAMVAAVVQPFSSGVGGGGWATVHHADTGVTEVLEFHGRVPYATRSELFTPDAEGLVDGPTLEAAGAGLLGSLVPGAPAGWAELLASRGTWSFADALQPAIGYAEAGFMVSEVLHNNMNEAARKMRLWPASAQTYLRDGYALPVGAILRQPDLAATLRTLATVGPDAAYTGDLARTMTSFYQEHGGTLTMADLADYRPRWAAPLIGHFRGHRVVCAPAPLGDVAFIQGLHLMDRLPPFAGPTDPDYVHFSLESAKLVRRDRARHLGESPLPPESFDWLTGSGRIGELLAQIGPQAATTLVDTAGPSHTITLVVVDGNGDAVHLMQTIGAPFGSGAVVDGTGIVTNSSLYFAHVDPTLPNSVCGGRRLEQNPCVAMVFDPDGTIRVIVGSPGGKTRVETVRQMLVNVLDFGMNIQQAVDSPRFLSDPDGRTALLEPALARRAPELAQHLAARGHHTVVSDTFFGSGQGVTRAPSGLLHGGADHRMESAAMAF</sequence>
<dbReference type="GO" id="GO:0016787">
    <property type="term" value="F:hydrolase activity"/>
    <property type="evidence" value="ECO:0007669"/>
    <property type="project" value="UniProtKB-KW"/>
</dbReference>
<dbReference type="Proteomes" id="UP000006072">
    <property type="component" value="Unassembled WGS sequence"/>
</dbReference>
<evidence type="ECO:0000256" key="3">
    <source>
        <dbReference type="ARBA" id="ARBA00022801"/>
    </source>
</evidence>
<name>K0UPF3_MYCVA</name>
<dbReference type="RefSeq" id="WP_003929107.1">
    <property type="nucleotide sequence ID" value="NZ_JH814685.1"/>
</dbReference>
<dbReference type="InterPro" id="IPR043138">
    <property type="entry name" value="GGT_lsub"/>
</dbReference>
<dbReference type="AlphaFoldDB" id="K0UPF3"/>
<dbReference type="eggNOG" id="COG0405">
    <property type="taxonomic scope" value="Bacteria"/>
</dbReference>
<protein>
    <submittedName>
        <fullName evidence="5">Gamma-glutamyltranspeptidase periplasmic</fullName>
    </submittedName>
</protein>
<evidence type="ECO:0000256" key="4">
    <source>
        <dbReference type="ARBA" id="ARBA00023145"/>
    </source>
</evidence>
<evidence type="ECO:0000256" key="1">
    <source>
        <dbReference type="ARBA" id="ARBA00009381"/>
    </source>
</evidence>
<reference evidence="5 6" key="1">
    <citation type="journal article" date="2012" name="J. Bacteriol.">
        <title>Complete Genome Sequence of Mycobacterium vaccae Type Strain ATCC 25954.</title>
        <authorList>
            <person name="Ho Y.S."/>
            <person name="Adroub S.A."/>
            <person name="Abadi M."/>
            <person name="Al Alwan B."/>
            <person name="Alkhateeb R."/>
            <person name="Gao G."/>
            <person name="Ragab A."/>
            <person name="Ali S."/>
            <person name="van Soolingen D."/>
            <person name="Bitter W."/>
            <person name="Pain A."/>
            <person name="Abdallah A.M."/>
        </authorList>
    </citation>
    <scope>NUCLEOTIDE SEQUENCE [LARGE SCALE GENOMIC DNA]</scope>
    <source>
        <strain evidence="5 6">ATCC 25954</strain>
    </source>
</reference>
<keyword evidence="3" id="KW-0378">Hydrolase</keyword>
<dbReference type="HOGENOM" id="CLU_014813_3_2_11"/>
<comment type="caution">
    <text evidence="5">The sequence shown here is derived from an EMBL/GenBank/DDBJ whole genome shotgun (WGS) entry which is preliminary data.</text>
</comment>
<accession>K0UPF3</accession>
<dbReference type="GO" id="GO:0016740">
    <property type="term" value="F:transferase activity"/>
    <property type="evidence" value="ECO:0007669"/>
    <property type="project" value="UniProtKB-KW"/>
</dbReference>
<dbReference type="Pfam" id="PF01019">
    <property type="entry name" value="G_glu_transpept"/>
    <property type="match status" value="1"/>
</dbReference>
<gene>
    <name evidence="5" type="ORF">MVAC_13898</name>
</gene>
<dbReference type="InterPro" id="IPR043137">
    <property type="entry name" value="GGT_ssub_C"/>
</dbReference>
<evidence type="ECO:0000256" key="2">
    <source>
        <dbReference type="ARBA" id="ARBA00022679"/>
    </source>
</evidence>
<dbReference type="PANTHER" id="PTHR43199:SF1">
    <property type="entry name" value="GLUTATHIONE HYDROLASE PROENZYME"/>
    <property type="match status" value="1"/>
</dbReference>
<keyword evidence="4" id="KW-0865">Zymogen</keyword>
<dbReference type="SUPFAM" id="SSF56235">
    <property type="entry name" value="N-terminal nucleophile aminohydrolases (Ntn hydrolases)"/>
    <property type="match status" value="1"/>
</dbReference>
<evidence type="ECO:0000313" key="5">
    <source>
        <dbReference type="EMBL" id="EJZ08992.1"/>
    </source>
</evidence>